<comment type="caution">
    <text evidence="2">The sequence shown here is derived from an EMBL/GenBank/DDBJ whole genome shotgun (WGS) entry which is preliminary data.</text>
</comment>
<dbReference type="InterPro" id="IPR043188">
    <property type="entry name" value="DCDC1"/>
</dbReference>
<dbReference type="GO" id="GO:0030496">
    <property type="term" value="C:midbody"/>
    <property type="evidence" value="ECO:0007669"/>
    <property type="project" value="TreeGrafter"/>
</dbReference>
<dbReference type="Proteomes" id="UP000335636">
    <property type="component" value="Unassembled WGS sequence"/>
</dbReference>
<dbReference type="SUPFAM" id="SSF89837">
    <property type="entry name" value="Doublecortin (DC)"/>
    <property type="match status" value="1"/>
</dbReference>
<accession>A0A5E4C9H7</accession>
<dbReference type="InterPro" id="IPR036572">
    <property type="entry name" value="Doublecortin_dom_sf"/>
</dbReference>
<feature type="non-terminal residue" evidence="2">
    <location>
        <position position="1"/>
    </location>
</feature>
<evidence type="ECO:0000313" key="3">
    <source>
        <dbReference type="Proteomes" id="UP000335636"/>
    </source>
</evidence>
<dbReference type="GO" id="GO:0008017">
    <property type="term" value="F:microtubule binding"/>
    <property type="evidence" value="ECO:0007669"/>
    <property type="project" value="InterPro"/>
</dbReference>
<dbReference type="GO" id="GO:1902412">
    <property type="term" value="P:regulation of mitotic cytokinesis"/>
    <property type="evidence" value="ECO:0007669"/>
    <property type="project" value="InterPro"/>
</dbReference>
<dbReference type="EMBL" id="CABDUW010001091">
    <property type="protein sequence ID" value="VTJ78587.1"/>
    <property type="molecule type" value="Genomic_DNA"/>
</dbReference>
<keyword evidence="3" id="KW-1185">Reference proteome</keyword>
<dbReference type="PANTHER" id="PTHR46302:SF3">
    <property type="entry name" value="DOUBLECORTIN DOMAIN-CONTAINING PROTEIN 1"/>
    <property type="match status" value="1"/>
</dbReference>
<gene>
    <name evidence="2" type="ORF">MONAX_5E041360</name>
</gene>
<sequence>LLTECTGQLGLSRAASKVYTRDGTTVFTLRDLVLWALNESFMQRDSEEQKTGSTPVGTEEMTAK</sequence>
<dbReference type="PANTHER" id="PTHR46302">
    <property type="entry name" value="DOUBLECORTIN DOMAIN-CONTAINING PROTEIN 1"/>
    <property type="match status" value="1"/>
</dbReference>
<evidence type="ECO:0000256" key="1">
    <source>
        <dbReference type="SAM" id="MobiDB-lite"/>
    </source>
</evidence>
<feature type="region of interest" description="Disordered" evidence="1">
    <location>
        <begin position="44"/>
        <end position="64"/>
    </location>
</feature>
<name>A0A5E4C9H7_MARMO</name>
<dbReference type="GO" id="GO:0035556">
    <property type="term" value="P:intracellular signal transduction"/>
    <property type="evidence" value="ECO:0007669"/>
    <property type="project" value="InterPro"/>
</dbReference>
<organism evidence="2 3">
    <name type="scientific">Marmota monax</name>
    <name type="common">Woodchuck</name>
    <dbReference type="NCBI Taxonomy" id="9995"/>
    <lineage>
        <taxon>Eukaryota</taxon>
        <taxon>Metazoa</taxon>
        <taxon>Chordata</taxon>
        <taxon>Craniata</taxon>
        <taxon>Vertebrata</taxon>
        <taxon>Euteleostomi</taxon>
        <taxon>Mammalia</taxon>
        <taxon>Eutheria</taxon>
        <taxon>Euarchontoglires</taxon>
        <taxon>Glires</taxon>
        <taxon>Rodentia</taxon>
        <taxon>Sciuromorpha</taxon>
        <taxon>Sciuridae</taxon>
        <taxon>Xerinae</taxon>
        <taxon>Marmotini</taxon>
        <taxon>Marmota</taxon>
    </lineage>
</organism>
<feature type="non-terminal residue" evidence="2">
    <location>
        <position position="64"/>
    </location>
</feature>
<evidence type="ECO:0000313" key="2">
    <source>
        <dbReference type="EMBL" id="VTJ78587.1"/>
    </source>
</evidence>
<proteinExistence type="predicted"/>
<protein>
    <submittedName>
        <fullName evidence="2">Uncharacterized protein</fullName>
    </submittedName>
</protein>
<dbReference type="AlphaFoldDB" id="A0A5E4C9H7"/>
<reference evidence="2" key="1">
    <citation type="submission" date="2019-04" db="EMBL/GenBank/DDBJ databases">
        <authorList>
            <person name="Alioto T."/>
            <person name="Alioto T."/>
        </authorList>
    </citation>
    <scope>NUCLEOTIDE SEQUENCE [LARGE SCALE GENOMIC DNA]</scope>
</reference>